<dbReference type="EMBL" id="JAEHOE010000007">
    <property type="protein sequence ID" value="KAG2499199.1"/>
    <property type="molecule type" value="Genomic_DNA"/>
</dbReference>
<dbReference type="OrthoDB" id="542426at2759"/>
<feature type="region of interest" description="Disordered" evidence="1">
    <location>
        <begin position="1366"/>
        <end position="1393"/>
    </location>
</feature>
<dbReference type="PANTHER" id="PTHR33099">
    <property type="entry name" value="FE2OG DIOXYGENASE DOMAIN-CONTAINING PROTEIN"/>
    <property type="match status" value="1"/>
</dbReference>
<evidence type="ECO:0000256" key="1">
    <source>
        <dbReference type="SAM" id="MobiDB-lite"/>
    </source>
</evidence>
<sequence>MSIDDLGDIDLPLPRKDACALLYISSVAPFGLGSKTVEDQSVRRGQQLDASLVELDGWEQTLQQITQLAVDALGIQGPDAQGVEARLYKLLMYEEGGHFLEHRDTEKEPGMFGTLLIQLPVEGGHTGGALHIKHEGKQAVWQTAPGSDPTALGLNHCDAFELSYAAFYADCEHQLMPVQSGLRVVLAYNLVRTGPRGQAGVVGALPVHTSAMLAAVRAWEATSAAETLGHLLALPLEHKYTETNLSFGGLKGRDHTRVQALLGCGLLEVRLALVTRHVHGGVEGGYQPSGRRRRRRWSDYSDSEDQGCADTAVMGEIYDDDSAFVRWISPDGRDGYGYGEEHKSVLSYGRGNKRADACLKTLGLTGLLDELDDRMLGGGPLFAADPDQKEYESYTGNSGPTPRYWYHTGVAVFWPRSRTAALPCVFGFGSGLAALQSALGDGDAWRARGLLQALLEMVESPDLAGPASVAELLNTLAEAAAVLADPDFDAAVLRLVSAYAADDMDGCLELAACSTLPERLKLCVCDTFLDAVLDPSAFASLPPLAVVKLAGLTLGTAQRFRGRVAVFRDALTARPDASAVLQALLTNTSTQGRVLADPAFDSTVLGFLASCTAAQLDACLNLLSGSAVPERLRESAVGAVMGSVLAPHAFAALPLPALLRLVRRVAGPDPCFRSHAPAFAEAVLSLPDSAAVLKELLTQPSTQGLVLTEPAFDTATLHFLSSRAAAEVDLCLGLLVGSTLPERLRDGACRAAIDCLLAPASFAALPLPALHKLLVMVAGPEQRFQAYVKSFADAVVGRPDSAAVMRALLSHARDTVLAESALDGAMLHFFSSRDAAHVDPCLDLLISSALPERLREGACRAVMTTQLAPEMFARLQLPVVLRLARMIAGPELPLASYASAFAAAILARPDRNHALRTLLTDPATQSNVLAEPAFDAAVLQFVSASAASDLELCVQLASSAALPERLRDGTCTALMGSLLGPDAFRLRSLPFVHRLAGLVFGADSRFGAHAGALADAVLARSDAQEVLRALLRDTAAVIRAVMEQHPQAVRLAQGRRRQLEAETAGGEPALRWEMPGARLPAYPQVEAFLRGPLRSFTFNPNVNSIVQARACADGITRYKHSGGYSASAEAEGRAKDTRVIVRKNAAVNAPQLAAYQANVKELEAVCGLLGARMQCPPPRQPQTEPAAAPGHQGRVLAPTQPPASHMDDGTAPTVAAAARAQGSVPLAGAKRPAPAGPLGVLQEAAALYPQLGPEQQRLLRHQMLLAQAELQLGVGAGAGAGAGLAAASFNGGAQQALGGPGAGLGAGAGLDLAASLGFGGGVGAGLIGAAAGPLYAAQHPLQALGQQRPSQLTQLLWAHQQQQQRAGMGGWGQGGAAGMGPGVGHTGLQGMPR</sequence>
<keyword evidence="3" id="KW-1185">Reference proteome</keyword>
<protein>
    <recommendedName>
        <fullName evidence="4">Prolyl 4-hydroxylase alpha subunit Fe(2+) 2OG dioxygenase domain-containing protein</fullName>
    </recommendedName>
</protein>
<evidence type="ECO:0008006" key="4">
    <source>
        <dbReference type="Google" id="ProtNLM"/>
    </source>
</evidence>
<comment type="caution">
    <text evidence="2">The sequence shown here is derived from an EMBL/GenBank/DDBJ whole genome shotgun (WGS) entry which is preliminary data.</text>
</comment>
<name>A0A835YCI2_9CHLO</name>
<feature type="region of interest" description="Disordered" evidence="1">
    <location>
        <begin position="283"/>
        <end position="305"/>
    </location>
</feature>
<reference evidence="2" key="1">
    <citation type="journal article" date="2020" name="bioRxiv">
        <title>Comparative genomics of Chlamydomonas.</title>
        <authorList>
            <person name="Craig R.J."/>
            <person name="Hasan A.R."/>
            <person name="Ness R.W."/>
            <person name="Keightley P.D."/>
        </authorList>
    </citation>
    <scope>NUCLEOTIDE SEQUENCE</scope>
    <source>
        <strain evidence="2">CCAP 11/70</strain>
    </source>
</reference>
<proteinExistence type="predicted"/>
<evidence type="ECO:0000313" key="3">
    <source>
        <dbReference type="Proteomes" id="UP000612055"/>
    </source>
</evidence>
<organism evidence="2 3">
    <name type="scientific">Edaphochlamys debaryana</name>
    <dbReference type="NCBI Taxonomy" id="47281"/>
    <lineage>
        <taxon>Eukaryota</taxon>
        <taxon>Viridiplantae</taxon>
        <taxon>Chlorophyta</taxon>
        <taxon>core chlorophytes</taxon>
        <taxon>Chlorophyceae</taxon>
        <taxon>CS clade</taxon>
        <taxon>Chlamydomonadales</taxon>
        <taxon>Chlamydomonadales incertae sedis</taxon>
        <taxon>Edaphochlamys</taxon>
    </lineage>
</organism>
<feature type="compositionally biased region" description="Gly residues" evidence="1">
    <location>
        <begin position="1367"/>
        <end position="1387"/>
    </location>
</feature>
<feature type="region of interest" description="Disordered" evidence="1">
    <location>
        <begin position="1176"/>
        <end position="1210"/>
    </location>
</feature>
<dbReference type="PANTHER" id="PTHR33099:SF7">
    <property type="entry name" value="MYND-TYPE DOMAIN-CONTAINING PROTEIN"/>
    <property type="match status" value="1"/>
</dbReference>
<dbReference type="Proteomes" id="UP000612055">
    <property type="component" value="Unassembled WGS sequence"/>
</dbReference>
<dbReference type="Gene3D" id="2.60.120.620">
    <property type="entry name" value="q2cbj1_9rhob like domain"/>
    <property type="match status" value="1"/>
</dbReference>
<evidence type="ECO:0000313" key="2">
    <source>
        <dbReference type="EMBL" id="KAG2499199.1"/>
    </source>
</evidence>
<gene>
    <name evidence="2" type="ORF">HYH03_002780</name>
</gene>
<accession>A0A835YCI2</accession>